<name>A0A1X0JFF1_9MYCO</name>
<gene>
    <name evidence="1" type="ORF">BST47_27210</name>
</gene>
<comment type="caution">
    <text evidence="1">The sequence shown here is derived from an EMBL/GenBank/DDBJ whole genome shotgun (WGS) entry which is preliminary data.</text>
</comment>
<dbReference type="Proteomes" id="UP000192411">
    <property type="component" value="Unassembled WGS sequence"/>
</dbReference>
<evidence type="ECO:0000313" key="2">
    <source>
        <dbReference type="Proteomes" id="UP000192411"/>
    </source>
</evidence>
<evidence type="ECO:0000313" key="1">
    <source>
        <dbReference type="EMBL" id="ORB61588.1"/>
    </source>
</evidence>
<dbReference type="AlphaFoldDB" id="A0A1X0JFF1"/>
<dbReference type="OrthoDB" id="8746011at2"/>
<accession>A0A1X0JFF1</accession>
<dbReference type="RefSeq" id="WP_083128940.1">
    <property type="nucleotide sequence ID" value="NZ_MVIM01000022.1"/>
</dbReference>
<reference evidence="1 2" key="1">
    <citation type="submission" date="2017-02" db="EMBL/GenBank/DDBJ databases">
        <title>The new phylogeny of genus Mycobacterium.</title>
        <authorList>
            <person name="Tortoli E."/>
            <person name="Trovato A."/>
            <person name="Cirillo D.M."/>
        </authorList>
    </citation>
    <scope>NUCLEOTIDE SEQUENCE [LARGE SCALE GENOMIC DNA]</scope>
    <source>
        <strain evidence="1 2">DSM 44338</strain>
    </source>
</reference>
<organism evidence="1 2">
    <name type="scientific">Mycolicibacterium tusciae</name>
    <dbReference type="NCBI Taxonomy" id="75922"/>
    <lineage>
        <taxon>Bacteria</taxon>
        <taxon>Bacillati</taxon>
        <taxon>Actinomycetota</taxon>
        <taxon>Actinomycetes</taxon>
        <taxon>Mycobacteriales</taxon>
        <taxon>Mycobacteriaceae</taxon>
        <taxon>Mycolicibacterium</taxon>
    </lineage>
</organism>
<sequence length="239" mass="26883">MTSLLARVLDAHGGLDVWRRFSRVEATIVSGGLMFEMKGQPQDPTPRRMTAALQHEWASVQPFGADDQKTDFTPERIAIERLDGAVVAELMNPEASFEGDDLHTPWNPLQRAYFNGYALWTYLTSPFLLALPGYTVRELDPIDDDGRALTGLQVTFPAGFVSHSTLQEFYFGPDLLLARHDYRVEIAGSFSAIQYISDYVEADGVMMPTKRRAYLCGDDGRPMFDQLMVSIDLSDYHFS</sequence>
<proteinExistence type="predicted"/>
<dbReference type="STRING" id="75922.BST47_27210"/>
<keyword evidence="2" id="KW-1185">Reference proteome</keyword>
<protein>
    <submittedName>
        <fullName evidence="1">Uncharacterized protein</fullName>
    </submittedName>
</protein>
<dbReference type="EMBL" id="MVIM01000022">
    <property type="protein sequence ID" value="ORB61588.1"/>
    <property type="molecule type" value="Genomic_DNA"/>
</dbReference>